<accession>A0A1B7LG83</accession>
<evidence type="ECO:0000313" key="1">
    <source>
        <dbReference type="EMBL" id="OAT84846.1"/>
    </source>
</evidence>
<gene>
    <name evidence="1" type="ORF">A6M21_07450</name>
</gene>
<keyword evidence="2" id="KW-1185">Reference proteome</keyword>
<evidence type="ECO:0000313" key="2">
    <source>
        <dbReference type="Proteomes" id="UP000078532"/>
    </source>
</evidence>
<dbReference type="OrthoDB" id="1877836at2"/>
<name>A0A1B7LG83_9FIRM</name>
<reference evidence="1 2" key="1">
    <citation type="submission" date="2016-04" db="EMBL/GenBank/DDBJ databases">
        <authorList>
            <person name="Evans L.H."/>
            <person name="Alamgir A."/>
            <person name="Owens N."/>
            <person name="Weber N.D."/>
            <person name="Virtaneva K."/>
            <person name="Barbian K."/>
            <person name="Babar A."/>
            <person name="Rosenke K."/>
        </authorList>
    </citation>
    <scope>NUCLEOTIDE SEQUENCE [LARGE SCALE GENOMIC DNA]</scope>
    <source>
        <strain evidence="1 2">LMa1</strain>
    </source>
</reference>
<dbReference type="EMBL" id="LYVF01000092">
    <property type="protein sequence ID" value="OAT84846.1"/>
    <property type="molecule type" value="Genomic_DNA"/>
</dbReference>
<dbReference type="RefSeq" id="WP_066667274.1">
    <property type="nucleotide sequence ID" value="NZ_LYVF01000092.1"/>
</dbReference>
<dbReference type="AlphaFoldDB" id="A0A1B7LG83"/>
<proteinExistence type="predicted"/>
<comment type="caution">
    <text evidence="1">The sequence shown here is derived from an EMBL/GenBank/DDBJ whole genome shotgun (WGS) entry which is preliminary data.</text>
</comment>
<protein>
    <submittedName>
        <fullName evidence="1">Uncharacterized protein</fullName>
    </submittedName>
</protein>
<organism evidence="1 2">
    <name type="scientific">Desulfotomaculum copahuensis</name>
    <dbReference type="NCBI Taxonomy" id="1838280"/>
    <lineage>
        <taxon>Bacteria</taxon>
        <taxon>Bacillati</taxon>
        <taxon>Bacillota</taxon>
        <taxon>Clostridia</taxon>
        <taxon>Eubacteriales</taxon>
        <taxon>Desulfotomaculaceae</taxon>
        <taxon>Desulfotomaculum</taxon>
    </lineage>
</organism>
<dbReference type="STRING" id="1838280.A6M21_07450"/>
<dbReference type="Proteomes" id="UP000078532">
    <property type="component" value="Unassembled WGS sequence"/>
</dbReference>
<sequence length="330" mass="35949">MSEPWRGKYVWIWQLDQSGEPRQIITRALGMGLTGLLVKGWDGSRYWPQIGSIAGPAHDAGLLVGAWGYSYGTDPRGEAKAAAQAVAAGADWLVVDAEEEYEKPAGADMATRLGTAFRNIFSGIPVGYTSFGIPDLHPEFPWDEFSRWCDAVLPQVYWGLFKMTPEVALSRCLAGLKQFYKPVVPAGQCYGEVATDEIVRFGRLAENAGLPGISYYDWQHARSVQLEAVGAAPYGRWQDKVGDWAKSSWEKAQKAGAFDGSSPGGFVTREMDAVVLDRMGLFDAADIPQEAVDQLLKMGLITGSHPAGARVTWGELATVIGRLVEMLKGK</sequence>